<dbReference type="OrthoDB" id="10492801at2759"/>
<name>A0A0J9V740_FUSO4</name>
<dbReference type="EMBL" id="DS231705">
    <property type="protein sequence ID" value="KNB07344.1"/>
    <property type="molecule type" value="Genomic_DNA"/>
</dbReference>
<sequence>MVIVRSRKGLGFLGSQIWRPSARLREMRGFLIGERQRLKRRCFLQLWSPPPHGKDSTITFWSQNRSLQLPTLVLQQMQWREDEGFSRDPAPLRSALVGTPAMLAGAIERLASTTR</sequence>
<protein>
    <submittedName>
        <fullName evidence="1">Uncharacterized protein</fullName>
    </submittedName>
</protein>
<dbReference type="AlphaFoldDB" id="A0A0J9V740"/>
<reference evidence="1" key="2">
    <citation type="journal article" date="2010" name="Nature">
        <title>Comparative genomics reveals mobile pathogenicity chromosomes in Fusarium.</title>
        <authorList>
            <person name="Ma L.J."/>
            <person name="van der Does H.C."/>
            <person name="Borkovich K.A."/>
            <person name="Coleman J.J."/>
            <person name="Daboussi M.J."/>
            <person name="Di Pietro A."/>
            <person name="Dufresne M."/>
            <person name="Freitag M."/>
            <person name="Grabherr M."/>
            <person name="Henrissat B."/>
            <person name="Houterman P.M."/>
            <person name="Kang S."/>
            <person name="Shim W.B."/>
            <person name="Woloshuk C."/>
            <person name="Xie X."/>
            <person name="Xu J.R."/>
            <person name="Antoniw J."/>
            <person name="Baker S.E."/>
            <person name="Bluhm B.H."/>
            <person name="Breakspear A."/>
            <person name="Brown D.W."/>
            <person name="Butchko R.A."/>
            <person name="Chapman S."/>
            <person name="Coulson R."/>
            <person name="Coutinho P.M."/>
            <person name="Danchin E.G."/>
            <person name="Diener A."/>
            <person name="Gale L.R."/>
            <person name="Gardiner D.M."/>
            <person name="Goff S."/>
            <person name="Hammond-Kosack K.E."/>
            <person name="Hilburn K."/>
            <person name="Hua-Van A."/>
            <person name="Jonkers W."/>
            <person name="Kazan K."/>
            <person name="Kodira C.D."/>
            <person name="Koehrsen M."/>
            <person name="Kumar L."/>
            <person name="Lee Y.H."/>
            <person name="Li L."/>
            <person name="Manners J.M."/>
            <person name="Miranda-Saavedra D."/>
            <person name="Mukherjee M."/>
            <person name="Park G."/>
            <person name="Park J."/>
            <person name="Park S.Y."/>
            <person name="Proctor R.H."/>
            <person name="Regev A."/>
            <person name="Ruiz-Roldan M.C."/>
            <person name="Sain D."/>
            <person name="Sakthikumar S."/>
            <person name="Sykes S."/>
            <person name="Schwartz D.C."/>
            <person name="Turgeon B.G."/>
            <person name="Wapinski I."/>
            <person name="Yoder O."/>
            <person name="Young S."/>
            <person name="Zeng Q."/>
            <person name="Zhou S."/>
            <person name="Galagan J."/>
            <person name="Cuomo C.A."/>
            <person name="Kistler H.C."/>
            <person name="Rep M."/>
        </authorList>
    </citation>
    <scope>NUCLEOTIDE SEQUENCE [LARGE SCALE GENOMIC DNA]</scope>
    <source>
        <strain evidence="1">4287</strain>
    </source>
</reference>
<dbReference type="Proteomes" id="UP000009097">
    <property type="component" value="Unassembled WGS sequence"/>
</dbReference>
<reference evidence="1" key="1">
    <citation type="submission" date="2007-04" db="EMBL/GenBank/DDBJ databases">
        <authorList>
            <consortium name="The Broad Institute Genome Sequencing Platform"/>
            <person name="Birren B."/>
            <person name="Lander E."/>
            <person name="Galagan J."/>
            <person name="Nusbaum C."/>
            <person name="Devon K."/>
            <person name="Ma L.-J."/>
            <person name="Jaffe D."/>
            <person name="Butler J."/>
            <person name="Alvarez P."/>
            <person name="Gnerre S."/>
            <person name="Grabherr M."/>
            <person name="Kleber M."/>
            <person name="Mauceli E."/>
            <person name="Brockman W."/>
            <person name="MacCallum I.A."/>
            <person name="Young S."/>
            <person name="LaButti K."/>
            <person name="DeCaprio D."/>
            <person name="Crawford M."/>
            <person name="Koehrsen M."/>
            <person name="Engels R."/>
            <person name="Montgomery P."/>
            <person name="Pearson M."/>
            <person name="Howarth C."/>
            <person name="Larson L."/>
            <person name="White J."/>
            <person name="O'Leary S."/>
            <person name="Kodira C."/>
            <person name="Zeng Q."/>
            <person name="Yandava C."/>
            <person name="Alvarado L."/>
            <person name="Kistler C."/>
            <person name="Shim W.-B."/>
            <person name="Kang S."/>
            <person name="Woloshuk C."/>
        </authorList>
    </citation>
    <scope>NUCLEOTIDE SEQUENCE</scope>
    <source>
        <strain evidence="1">4287</strain>
    </source>
</reference>
<dbReference type="RefSeq" id="XP_018245389.1">
    <property type="nucleotide sequence ID" value="XM_018400104.1"/>
</dbReference>
<accession>A0A0J9V740</accession>
<evidence type="ECO:0000313" key="2">
    <source>
        <dbReference type="Proteomes" id="UP000009097"/>
    </source>
</evidence>
<gene>
    <name evidence="1" type="ORF">FOXG_19827</name>
</gene>
<dbReference type="GeneID" id="28960533"/>
<organism evidence="1 2">
    <name type="scientific">Fusarium oxysporum f. sp. lycopersici (strain 4287 / CBS 123668 / FGSC 9935 / NRRL 34936)</name>
    <name type="common">Fusarium vascular wilt of tomato</name>
    <dbReference type="NCBI Taxonomy" id="426428"/>
    <lineage>
        <taxon>Eukaryota</taxon>
        <taxon>Fungi</taxon>
        <taxon>Dikarya</taxon>
        <taxon>Ascomycota</taxon>
        <taxon>Pezizomycotina</taxon>
        <taxon>Sordariomycetes</taxon>
        <taxon>Hypocreomycetidae</taxon>
        <taxon>Hypocreales</taxon>
        <taxon>Nectriaceae</taxon>
        <taxon>Fusarium</taxon>
        <taxon>Fusarium oxysporum species complex</taxon>
    </lineage>
</organism>
<proteinExistence type="predicted"/>
<dbReference type="VEuPathDB" id="FungiDB:FOXG_19827"/>
<evidence type="ECO:0000313" key="1">
    <source>
        <dbReference type="EMBL" id="KNB07344.1"/>
    </source>
</evidence>
<dbReference type="KEGG" id="fox:FOXG_19827"/>